<reference evidence="17" key="1">
    <citation type="journal article" date="2007" name="Plant Cell">
        <title>Dothideomycete-plant interactions illuminated by genome sequencing and EST analysis of the wheat pathogen Stagonospora nodorum.</title>
        <authorList>
            <person name="Hane J.K."/>
            <person name="Lowe R.G."/>
            <person name="Solomon P.S."/>
            <person name="Tan K.C."/>
            <person name="Schoch C.L."/>
            <person name="Spatafora J.W."/>
            <person name="Crous P.W."/>
            <person name="Kodira C."/>
            <person name="Birren B.W."/>
            <person name="Galagan J.E."/>
            <person name="Torriani S.F."/>
            <person name="McDonald B.A."/>
            <person name="Oliver R.P."/>
        </authorList>
    </citation>
    <scope>NUCLEOTIDE SEQUENCE [LARGE SCALE GENOMIC DNA]</scope>
    <source>
        <strain evidence="17">SN15 / ATCC MYA-4574 / FGSC 10173</strain>
    </source>
</reference>
<feature type="domain" description="Beta-galactosidase" evidence="15">
    <location>
        <begin position="324"/>
        <end position="488"/>
    </location>
</feature>
<evidence type="ECO:0000256" key="11">
    <source>
        <dbReference type="ARBA" id="ARBA00023295"/>
    </source>
</evidence>
<dbReference type="PANTHER" id="PTHR23421">
    <property type="entry name" value="BETA-GALACTOSIDASE RELATED"/>
    <property type="match status" value="1"/>
</dbReference>
<dbReference type="InterPro" id="IPR025300">
    <property type="entry name" value="BetaGal_jelly_roll_dom"/>
</dbReference>
<evidence type="ECO:0000256" key="4">
    <source>
        <dbReference type="ARBA" id="ARBA00012756"/>
    </source>
</evidence>
<gene>
    <name evidence="16" type="ORF">SNOG_07069</name>
</gene>
<dbReference type="eggNOG" id="KOG0496">
    <property type="taxonomic scope" value="Eukaryota"/>
</dbReference>
<keyword evidence="8" id="KW-1015">Disulfide bond</keyword>
<evidence type="ECO:0000256" key="14">
    <source>
        <dbReference type="RuleBase" id="RU003679"/>
    </source>
</evidence>
<evidence type="ECO:0000256" key="9">
    <source>
        <dbReference type="ARBA" id="ARBA00023180"/>
    </source>
</evidence>
<evidence type="ECO:0000256" key="7">
    <source>
        <dbReference type="ARBA" id="ARBA00022801"/>
    </source>
</evidence>
<evidence type="ECO:0000256" key="6">
    <source>
        <dbReference type="ARBA" id="ARBA00022729"/>
    </source>
</evidence>
<dbReference type="GO" id="GO:0004565">
    <property type="term" value="F:beta-galactosidase activity"/>
    <property type="evidence" value="ECO:0000318"/>
    <property type="project" value="GO_Central"/>
</dbReference>
<dbReference type="Gene3D" id="2.102.20.10">
    <property type="entry name" value="Beta-galactosidase, domain 2"/>
    <property type="match status" value="1"/>
</dbReference>
<evidence type="ECO:0000256" key="8">
    <source>
        <dbReference type="ARBA" id="ARBA00023157"/>
    </source>
</evidence>
<dbReference type="Proteomes" id="UP000001055">
    <property type="component" value="Unassembled WGS sequence"/>
</dbReference>
<dbReference type="FunFam" id="2.60.120.260:FF:000088">
    <property type="entry name" value="Beta-galactosidase A"/>
    <property type="match status" value="1"/>
</dbReference>
<dbReference type="InterPro" id="IPR037110">
    <property type="entry name" value="Betagal_dom2_sf"/>
</dbReference>
<evidence type="ECO:0000313" key="16">
    <source>
        <dbReference type="EMBL" id="EAT85720.2"/>
    </source>
</evidence>
<dbReference type="InterPro" id="IPR017853">
    <property type="entry name" value="GH"/>
</dbReference>
<evidence type="ECO:0000256" key="10">
    <source>
        <dbReference type="ARBA" id="ARBA00023277"/>
    </source>
</evidence>
<evidence type="ECO:0000256" key="5">
    <source>
        <dbReference type="ARBA" id="ARBA00022525"/>
    </source>
</evidence>
<keyword evidence="10" id="KW-0119">Carbohydrate metabolism</keyword>
<name>Q0UME5_PHANO</name>
<evidence type="ECO:0000313" key="17">
    <source>
        <dbReference type="Proteomes" id="UP000001055"/>
    </source>
</evidence>
<evidence type="ECO:0000256" key="12">
    <source>
        <dbReference type="ARBA" id="ARBA00023326"/>
    </source>
</evidence>
<dbReference type="InterPro" id="IPR019801">
    <property type="entry name" value="Glyco_hydro_35_CS"/>
</dbReference>
<accession>Q0UME5</accession>
<comment type="subcellular location">
    <subcellularLocation>
        <location evidence="2">Secreted</location>
    </subcellularLocation>
</comment>
<dbReference type="SUPFAM" id="SSF49785">
    <property type="entry name" value="Galactose-binding domain-like"/>
    <property type="match status" value="2"/>
</dbReference>
<evidence type="ECO:0000256" key="13">
    <source>
        <dbReference type="RuleBase" id="RU000675"/>
    </source>
</evidence>
<dbReference type="EMBL" id="CH445334">
    <property type="protein sequence ID" value="EAT85720.2"/>
    <property type="molecule type" value="Genomic_DNA"/>
</dbReference>
<dbReference type="PRINTS" id="PR00742">
    <property type="entry name" value="GLHYDRLASE35"/>
</dbReference>
<keyword evidence="11 13" id="KW-0326">Glycosidase</keyword>
<evidence type="ECO:0000259" key="15">
    <source>
        <dbReference type="SMART" id="SM01029"/>
    </source>
</evidence>
<evidence type="ECO:0000256" key="1">
    <source>
        <dbReference type="ARBA" id="ARBA00001412"/>
    </source>
</evidence>
<dbReference type="InterPro" id="IPR025972">
    <property type="entry name" value="BetaGal_dom3"/>
</dbReference>
<dbReference type="Gene3D" id="3.20.20.80">
    <property type="entry name" value="Glycosidases"/>
    <property type="match status" value="1"/>
</dbReference>
<dbReference type="Pfam" id="PF10435">
    <property type="entry name" value="BetaGal_dom2"/>
    <property type="match status" value="1"/>
</dbReference>
<dbReference type="InterPro" id="IPR031330">
    <property type="entry name" value="Gly_Hdrlase_35_cat"/>
</dbReference>
<dbReference type="EC" id="3.2.1.23" evidence="4 13"/>
<keyword evidence="6" id="KW-0732">Signal</keyword>
<dbReference type="InterPro" id="IPR001944">
    <property type="entry name" value="Glycoside_Hdrlase_35"/>
</dbReference>
<dbReference type="SUPFAM" id="SSF51445">
    <property type="entry name" value="(Trans)glycosidases"/>
    <property type="match status" value="1"/>
</dbReference>
<keyword evidence="7 13" id="KW-0378">Hydrolase</keyword>
<keyword evidence="5" id="KW-0964">Secreted</keyword>
<sequence>MPVADLYIDLFQKIKSLGYNMVSFYVDWALLEGKPGVYRAEGVFDLQPFYDAAQEAGIYLLARPGPYINAEVSGGGFPGWLQRVNGTLRTSAPDYLNSTNNYMKNIGANIAKAQITNGGPIILVQPENEYTQATSAIQPFPDPVYMEYIYKQIRDAGIVVPLISNDASAKGNNAPGKPAPVDIYGHDGYPLGFDCANPEVWPDNNLPTNWNQLHQQQSPSTPYSIIEFQAGSFDPWGGPGFDKCYTLVGAAFERVFYKNLYSFGVTILNLYMTWGGTNWGNLGHPGGYTSYDYASPIREDRRVDREKYSEQKVQANFFKVSPAYLTATRGNASNTTWTTTSDLSVTPAWGNGTGFYFLRHSKYNSLATTSYKLKISTSAFGNITVPQTNGTSLTLNGRDAKIHVSDYDLGGTTLVYSTAEIFTWHKYADKTVLVVYGGPGETHELAIAVTGLEVLEGDVQSTATRGYTLLSFKADGSRKVAKLGAYNYWSIDTAPHSSANPVILNAGYLMRTAKVDGTTLALTGDLNTTTTVEVFGGAPNVTKLTFNGKDVGFTTSKEGVICASVDVPKIDLAVPKLNDLEWKYVDSLPEIQADYDDSAWVTADLPKTYNSLRPLKTPMSLYSSDYGFHTGTLLFRGTFTATGNETSFYLSTQGGSAFGSSAWIGDHFLGSWRGYDAALSGNNTFSLPNLTAGKKYIITVVVDNQGLDENWTIGTETMKNPRGILDYKLSGHAASDITWKLTGNLGGEDYVDISRGPLNEGGLYVERQGLHQPGAFAASGWTASKGPVNDGISAPGIGFFATEFELNVPAGYDVPMSFTFTNGTSATNGSSVPAYRAQLYVNGFNYGKYVSNVGPQTNFPVPQGILNYQGTNYLAVSLWGLDSGATKLEGFELGIDGTLWSGLGEVKYVEGQTYAARKGAY</sequence>
<dbReference type="GeneID" id="5974313"/>
<dbReference type="SMART" id="SM01029">
    <property type="entry name" value="BetaGal_dom2"/>
    <property type="match status" value="1"/>
</dbReference>
<organism evidence="16 17">
    <name type="scientific">Phaeosphaeria nodorum (strain SN15 / ATCC MYA-4574 / FGSC 10173)</name>
    <name type="common">Glume blotch fungus</name>
    <name type="synonym">Parastagonospora nodorum</name>
    <dbReference type="NCBI Taxonomy" id="321614"/>
    <lineage>
        <taxon>Eukaryota</taxon>
        <taxon>Fungi</taxon>
        <taxon>Dikarya</taxon>
        <taxon>Ascomycota</taxon>
        <taxon>Pezizomycotina</taxon>
        <taxon>Dothideomycetes</taxon>
        <taxon>Pleosporomycetidae</taxon>
        <taxon>Pleosporales</taxon>
        <taxon>Pleosporineae</taxon>
        <taxon>Phaeosphaeriaceae</taxon>
        <taxon>Parastagonospora</taxon>
    </lineage>
</organism>
<keyword evidence="12" id="KW-0624">Polysaccharide degradation</keyword>
<keyword evidence="9" id="KW-0325">Glycoprotein</keyword>
<proteinExistence type="inferred from homology"/>
<dbReference type="GO" id="GO:0000272">
    <property type="term" value="P:polysaccharide catabolic process"/>
    <property type="evidence" value="ECO:0007669"/>
    <property type="project" value="UniProtKB-KW"/>
</dbReference>
<dbReference type="InterPro" id="IPR008979">
    <property type="entry name" value="Galactose-bd-like_sf"/>
</dbReference>
<dbReference type="SUPFAM" id="SSF117100">
    <property type="entry name" value="Beta-galactosidase LacA, domain 3"/>
    <property type="match status" value="1"/>
</dbReference>
<dbReference type="InParanoid" id="Q0UME5"/>
<evidence type="ECO:0000256" key="3">
    <source>
        <dbReference type="ARBA" id="ARBA00009809"/>
    </source>
</evidence>
<dbReference type="KEGG" id="pno:SNOG_07069"/>
<dbReference type="GO" id="GO:0005576">
    <property type="term" value="C:extracellular region"/>
    <property type="evidence" value="ECO:0007669"/>
    <property type="project" value="UniProtKB-SubCell"/>
</dbReference>
<dbReference type="Pfam" id="PF01301">
    <property type="entry name" value="Glyco_hydro_35"/>
    <property type="match status" value="1"/>
</dbReference>
<dbReference type="Pfam" id="PF13364">
    <property type="entry name" value="BetaGal_ABD2"/>
    <property type="match status" value="2"/>
</dbReference>
<evidence type="ECO:0000256" key="2">
    <source>
        <dbReference type="ARBA" id="ARBA00004613"/>
    </source>
</evidence>
<dbReference type="GO" id="GO:0019388">
    <property type="term" value="P:galactose catabolic process"/>
    <property type="evidence" value="ECO:0000318"/>
    <property type="project" value="GO_Central"/>
</dbReference>
<dbReference type="FunFam" id="2.102.20.10:FF:000001">
    <property type="entry name" value="Beta-galactosidase A"/>
    <property type="match status" value="1"/>
</dbReference>
<dbReference type="SUPFAM" id="SSF51011">
    <property type="entry name" value="Glycosyl hydrolase domain"/>
    <property type="match status" value="1"/>
</dbReference>
<protein>
    <recommendedName>
        <fullName evidence="4 13">Beta-galactosidase</fullName>
        <ecNumber evidence="4 13">3.2.1.23</ecNumber>
    </recommendedName>
</protein>
<dbReference type="Gene3D" id="2.60.120.260">
    <property type="entry name" value="Galactose-binding domain-like"/>
    <property type="match status" value="2"/>
</dbReference>
<dbReference type="Pfam" id="PF13363">
    <property type="entry name" value="BetaGal_dom3"/>
    <property type="match status" value="1"/>
</dbReference>
<dbReference type="GO" id="GO:0005773">
    <property type="term" value="C:vacuole"/>
    <property type="evidence" value="ECO:0000318"/>
    <property type="project" value="GO_Central"/>
</dbReference>
<dbReference type="PROSITE" id="PS01182">
    <property type="entry name" value="GLYCOSYL_HYDROL_F35"/>
    <property type="match status" value="1"/>
</dbReference>
<comment type="catalytic activity">
    <reaction evidence="1 13">
        <text>Hydrolysis of terminal non-reducing beta-D-galactose residues in beta-D-galactosides.</text>
        <dbReference type="EC" id="3.2.1.23"/>
    </reaction>
</comment>
<dbReference type="RefSeq" id="XP_001797423.1">
    <property type="nucleotide sequence ID" value="XM_001797371.1"/>
</dbReference>
<dbReference type="AlphaFoldDB" id="Q0UME5"/>
<dbReference type="InterPro" id="IPR036833">
    <property type="entry name" value="BetaGal_dom3_sf"/>
</dbReference>
<dbReference type="FunFam" id="3.20.20.80:FF:000040">
    <property type="entry name" value="Beta-galactosidase A"/>
    <property type="match status" value="1"/>
</dbReference>
<comment type="similarity">
    <text evidence="3 14">Belongs to the glycosyl hydrolase 35 family.</text>
</comment>
<dbReference type="VEuPathDB" id="FungiDB:JI435_070690"/>
<dbReference type="HOGENOM" id="CLU_005732_2_0_1"/>
<dbReference type="InterPro" id="IPR018954">
    <property type="entry name" value="Betagal_dom2"/>
</dbReference>
<dbReference type="FunFam" id="2.60.120.260:FF:000065">
    <property type="entry name" value="Beta-galactosidase A"/>
    <property type="match status" value="1"/>
</dbReference>